<evidence type="ECO:0000259" key="1">
    <source>
        <dbReference type="Pfam" id="PF13847"/>
    </source>
</evidence>
<sequence length="352" mass="38007">MTELNSKKLEALTEKVMHDAAGALAVLMAYLGDQAGVYAAMDGAGPLSSEDLAKRTGLNERYLREWLSANAIAGYVDYDKDANKFSLNEEQATVFTREGQPTCLQGFFENIVSIYETYDKAVETFKSGKGRPWSDQSTCCFCSIDRFFRPGYNANLIDNWIPALDGVEAQLKSGGKIADIGCGLGSSSILMAKTYPNSKVVGIDFHAPSIEAARQKARDENLTNIEFVVARAQDFEEADFDFACVFDALHDMGDPIGAAQHIKSALKPNGTFMVVEPAAGDTLADNMGPINQIFYSGSTVVCLPASLSQEGQYGLGAQAGEARLTKVLKDGGFTSVRRATETPTNIILEGRP</sequence>
<dbReference type="SUPFAM" id="SSF46785">
    <property type="entry name" value="Winged helix' DNA-binding domain"/>
    <property type="match status" value="1"/>
</dbReference>
<dbReference type="RefSeq" id="WP_189437777.1">
    <property type="nucleotide sequence ID" value="NZ_BMXE01000006.1"/>
</dbReference>
<evidence type="ECO:0000259" key="2">
    <source>
        <dbReference type="Pfam" id="PF21320"/>
    </source>
</evidence>
<dbReference type="GO" id="GO:0008168">
    <property type="term" value="F:methyltransferase activity"/>
    <property type="evidence" value="ECO:0007669"/>
    <property type="project" value="UniProtKB-KW"/>
</dbReference>
<dbReference type="SUPFAM" id="SSF53335">
    <property type="entry name" value="S-adenosyl-L-methionine-dependent methyltransferases"/>
    <property type="match status" value="1"/>
</dbReference>
<gene>
    <name evidence="3" type="ORF">GCM10007094_31670</name>
</gene>
<name>A0ABQ3EQP8_9HYPH</name>
<dbReference type="InterPro" id="IPR036390">
    <property type="entry name" value="WH_DNA-bd_sf"/>
</dbReference>
<comment type="caution">
    <text evidence="3">The sequence shown here is derived from an EMBL/GenBank/DDBJ whole genome shotgun (WGS) entry which is preliminary data.</text>
</comment>
<dbReference type="InterPro" id="IPR025714">
    <property type="entry name" value="Methyltranfer_dom"/>
</dbReference>
<proteinExistence type="predicted"/>
<dbReference type="Pfam" id="PF13847">
    <property type="entry name" value="Methyltransf_31"/>
    <property type="match status" value="1"/>
</dbReference>
<dbReference type="Gene3D" id="1.10.10.10">
    <property type="entry name" value="Winged helix-like DNA-binding domain superfamily/Winged helix DNA-binding domain"/>
    <property type="match status" value="1"/>
</dbReference>
<dbReference type="InterPro" id="IPR029063">
    <property type="entry name" value="SAM-dependent_MTases_sf"/>
</dbReference>
<dbReference type="CDD" id="cd02440">
    <property type="entry name" value="AdoMet_MTases"/>
    <property type="match status" value="1"/>
</dbReference>
<organism evidence="3 4">
    <name type="scientific">Pseudovibrio japonicus</name>
    <dbReference type="NCBI Taxonomy" id="366534"/>
    <lineage>
        <taxon>Bacteria</taxon>
        <taxon>Pseudomonadati</taxon>
        <taxon>Pseudomonadota</taxon>
        <taxon>Alphaproteobacteria</taxon>
        <taxon>Hyphomicrobiales</taxon>
        <taxon>Stappiaceae</taxon>
        <taxon>Pseudovibrio</taxon>
    </lineage>
</organism>
<dbReference type="Pfam" id="PF21320">
    <property type="entry name" value="WHD_Rv2258c"/>
    <property type="match status" value="1"/>
</dbReference>
<dbReference type="Proteomes" id="UP000637980">
    <property type="component" value="Unassembled WGS sequence"/>
</dbReference>
<dbReference type="PANTHER" id="PTHR45128:SF2">
    <property type="entry name" value="METHYLTRANSFERASE DOMAIN-CONTAINING PROTEIN"/>
    <property type="match status" value="1"/>
</dbReference>
<dbReference type="InterPro" id="IPR036388">
    <property type="entry name" value="WH-like_DNA-bd_sf"/>
</dbReference>
<dbReference type="GO" id="GO:0032259">
    <property type="term" value="P:methylation"/>
    <property type="evidence" value="ECO:0007669"/>
    <property type="project" value="UniProtKB-KW"/>
</dbReference>
<protein>
    <submittedName>
        <fullName evidence="3">SAM-dependent methyltransferase</fullName>
    </submittedName>
</protein>
<reference evidence="4" key="1">
    <citation type="journal article" date="2019" name="Int. J. Syst. Evol. Microbiol.">
        <title>The Global Catalogue of Microorganisms (GCM) 10K type strain sequencing project: providing services to taxonomists for standard genome sequencing and annotation.</title>
        <authorList>
            <consortium name="The Broad Institute Genomics Platform"/>
            <consortium name="The Broad Institute Genome Sequencing Center for Infectious Disease"/>
            <person name="Wu L."/>
            <person name="Ma J."/>
        </authorList>
    </citation>
    <scope>NUCLEOTIDE SEQUENCE [LARGE SCALE GENOMIC DNA]</scope>
    <source>
        <strain evidence="4">KCTC 12861</strain>
    </source>
</reference>
<evidence type="ECO:0000313" key="4">
    <source>
        <dbReference type="Proteomes" id="UP000637980"/>
    </source>
</evidence>
<dbReference type="Gene3D" id="3.40.50.150">
    <property type="entry name" value="Vaccinia Virus protein VP39"/>
    <property type="match status" value="1"/>
</dbReference>
<accession>A0ABQ3EQP8</accession>
<keyword evidence="4" id="KW-1185">Reference proteome</keyword>
<feature type="domain" description="S-adenosylmethionine-dependent methyltransferase Rv2258c-like winged HTH" evidence="2">
    <location>
        <begin position="26"/>
        <end position="97"/>
    </location>
</feature>
<feature type="domain" description="Methyltransferase" evidence="1">
    <location>
        <begin position="172"/>
        <end position="284"/>
    </location>
</feature>
<dbReference type="PANTHER" id="PTHR45128">
    <property type="entry name" value="METHYLTRANSFERASE TYPE 11"/>
    <property type="match status" value="1"/>
</dbReference>
<evidence type="ECO:0000313" key="3">
    <source>
        <dbReference type="EMBL" id="GHB40050.1"/>
    </source>
</evidence>
<dbReference type="InterPro" id="IPR053173">
    <property type="entry name" value="SAM-binding_MTase"/>
</dbReference>
<dbReference type="EMBL" id="BMXE01000006">
    <property type="protein sequence ID" value="GHB40050.1"/>
    <property type="molecule type" value="Genomic_DNA"/>
</dbReference>
<keyword evidence="3" id="KW-0489">Methyltransferase</keyword>
<keyword evidence="3" id="KW-0808">Transferase</keyword>
<dbReference type="InterPro" id="IPR048711">
    <property type="entry name" value="WHD_Rv2258c"/>
</dbReference>